<evidence type="ECO:0008006" key="4">
    <source>
        <dbReference type="Google" id="ProtNLM"/>
    </source>
</evidence>
<dbReference type="InterPro" id="IPR008928">
    <property type="entry name" value="6-hairpin_glycosidase_sf"/>
</dbReference>
<dbReference type="AlphaFoldDB" id="A0A4S4FTQ2"/>
<name>A0A4S4FTQ2_9MICO</name>
<keyword evidence="1" id="KW-0732">Signal</keyword>
<feature type="signal peptide" evidence="1">
    <location>
        <begin position="1"/>
        <end position="35"/>
    </location>
</feature>
<dbReference type="RefSeq" id="WP_136424679.1">
    <property type="nucleotide sequence ID" value="NZ_SSSN01000007.1"/>
</dbReference>
<dbReference type="Gene3D" id="2.60.120.260">
    <property type="entry name" value="Galactose-binding domain-like"/>
    <property type="match status" value="2"/>
</dbReference>
<keyword evidence="3" id="KW-1185">Reference proteome</keyword>
<protein>
    <recommendedName>
        <fullName evidence="4">CBM6 domain-containing protein</fullName>
    </recommendedName>
</protein>
<comment type="caution">
    <text evidence="2">The sequence shown here is derived from an EMBL/GenBank/DDBJ whole genome shotgun (WGS) entry which is preliminary data.</text>
</comment>
<dbReference type="SUPFAM" id="SSF48208">
    <property type="entry name" value="Six-hairpin glycosidases"/>
    <property type="match status" value="1"/>
</dbReference>
<dbReference type="Proteomes" id="UP000307380">
    <property type="component" value="Unassembled WGS sequence"/>
</dbReference>
<sequence>MSSTPSRNRFRISALTLAIVAAIGSLAGGAAPASAATQTFTAGNAQTALTAFLGSYYNASNGLFYSSQSDHLPLDLWTSAYIRQGLCAANDNTGGAYRQQISDSYYGFENYFKKPFSWTETIDGTTQTTTDPYWWGNGVHDANDDFLWNVNAAICAYEATGDSHMLQEAERNTRWLLETQLDNTAGFGDGGVWRTWSQHDYKDISTGGQVPYIAMALAKYFPTRTIYNAALGGSFTYAQYAQKTYDWIKLWIQPDGSILNGTDGTQTGYFDKNHYMMNVGLIADSAAAMFQATGDTSYISDVVRVTDWARNRFTIPYNGAQILWPQWTTSNGGAHYDQWVDGDSGQNTVAKGIMSRGIINWMQATGQRQYLQWMLDNANTAWANRHLSDNLLYTNWHVPNTLPANGLSSGNYTGVDIMERLIKAQTNPGVLNAGFDSNNASTTTPLAWTNYNFGNAANDGASFTEQKAAPNNAHSGNFTLTQYKSTAYQSYEYQTAKVPNGTYNLTAWIRSSGGQTSTYMDVKDYGGTARTVTIPASGSWTQISIPNVAVTNRQATIGFYSNSPAAKWINVDDVQLSPAAVTNPTFTARNFSFEDNSAATQTPTNWSTNDFGTTANATADFTESKSAPSNARTGSYMLTHYKNTAYRVYTSQTITGLTNGTYNLAAWIRTAGGQTAAYMNIKDFGNGTDLTTDMRSAASGTLTLVTIANVPVTNGQATIGFYSDAGAGQWVNIDDINLARH</sequence>
<evidence type="ECO:0000313" key="3">
    <source>
        <dbReference type="Proteomes" id="UP000307380"/>
    </source>
</evidence>
<evidence type="ECO:0000313" key="2">
    <source>
        <dbReference type="EMBL" id="THG34043.1"/>
    </source>
</evidence>
<dbReference type="Gene3D" id="1.50.10.20">
    <property type="match status" value="1"/>
</dbReference>
<dbReference type="PANTHER" id="PTHR47791">
    <property type="entry name" value="MEIOTICALLY UP-REGULATED GENE 191 PROTEIN"/>
    <property type="match status" value="1"/>
</dbReference>
<dbReference type="OrthoDB" id="3981930at2"/>
<reference evidence="2 3" key="1">
    <citation type="submission" date="2019-04" db="EMBL/GenBank/DDBJ databases">
        <authorList>
            <person name="Jiang L."/>
        </authorList>
    </citation>
    <scope>NUCLEOTIDE SEQUENCE [LARGE SCALE GENOMIC DNA]</scope>
    <source>
        <strain evidence="2 3">YIM 131861</strain>
    </source>
</reference>
<accession>A0A4S4FTQ2</accession>
<organism evidence="2 3">
    <name type="scientific">Orlajensenia flava</name>
    <dbReference type="NCBI Taxonomy" id="2565934"/>
    <lineage>
        <taxon>Bacteria</taxon>
        <taxon>Bacillati</taxon>
        <taxon>Actinomycetota</taxon>
        <taxon>Actinomycetes</taxon>
        <taxon>Micrococcales</taxon>
        <taxon>Microbacteriaceae</taxon>
        <taxon>Orlajensenia</taxon>
    </lineage>
</organism>
<proteinExistence type="predicted"/>
<dbReference type="GO" id="GO:0005975">
    <property type="term" value="P:carbohydrate metabolic process"/>
    <property type="evidence" value="ECO:0007669"/>
    <property type="project" value="InterPro"/>
</dbReference>
<feature type="chain" id="PRO_5020612689" description="CBM6 domain-containing protein" evidence="1">
    <location>
        <begin position="36"/>
        <end position="741"/>
    </location>
</feature>
<dbReference type="EMBL" id="SSSN01000007">
    <property type="protein sequence ID" value="THG34043.1"/>
    <property type="molecule type" value="Genomic_DNA"/>
</dbReference>
<dbReference type="PANTHER" id="PTHR47791:SF3">
    <property type="entry name" value="MEIOTICALLY UP-REGULATED GENE 191 PROTEIN"/>
    <property type="match status" value="1"/>
</dbReference>
<dbReference type="InterPro" id="IPR053169">
    <property type="entry name" value="MUG_Protein"/>
</dbReference>
<evidence type="ECO:0000256" key="1">
    <source>
        <dbReference type="SAM" id="SignalP"/>
    </source>
</evidence>
<gene>
    <name evidence="2" type="ORF">E6C70_11540</name>
</gene>